<gene>
    <name evidence="1" type="ORF">NCTC10719_03284</name>
</gene>
<evidence type="ECO:0000313" key="1">
    <source>
        <dbReference type="EMBL" id="SQB61603.1"/>
    </source>
</evidence>
<dbReference type="RefSeq" id="WP_165490588.1">
    <property type="nucleotide sequence ID" value="NZ_CABHIS010000002.1"/>
</dbReference>
<dbReference type="Proteomes" id="UP000249986">
    <property type="component" value="Unassembled WGS sequence"/>
</dbReference>
<reference evidence="1 2" key="1">
    <citation type="submission" date="2018-06" db="EMBL/GenBank/DDBJ databases">
        <authorList>
            <consortium name="Pathogen Informatics"/>
            <person name="Doyle S."/>
        </authorList>
    </citation>
    <scope>NUCLEOTIDE SEQUENCE [LARGE SCALE GENOMIC DNA]</scope>
    <source>
        <strain evidence="1 2">NCTC10719</strain>
    </source>
</reference>
<protein>
    <submittedName>
        <fullName evidence="1">Uncharacterized protein</fullName>
    </submittedName>
</protein>
<dbReference type="AlphaFoldDB" id="A0A2X2YF27"/>
<proteinExistence type="predicted"/>
<name>A0A2X2YF27_CLOPF</name>
<organism evidence="1 2">
    <name type="scientific">Clostridium perfringens</name>
    <dbReference type="NCBI Taxonomy" id="1502"/>
    <lineage>
        <taxon>Bacteria</taxon>
        <taxon>Bacillati</taxon>
        <taxon>Bacillota</taxon>
        <taxon>Clostridia</taxon>
        <taxon>Eubacteriales</taxon>
        <taxon>Clostridiaceae</taxon>
        <taxon>Clostridium</taxon>
    </lineage>
</organism>
<evidence type="ECO:0000313" key="2">
    <source>
        <dbReference type="Proteomes" id="UP000249986"/>
    </source>
</evidence>
<sequence length="58" mass="6395">MDERKNEIGFVLSMIQNLCEEAQIALVAKELKGTLGVVIVDARDGKEYVMQKVGKTNA</sequence>
<accession>A0A2X2YF27</accession>
<dbReference type="EMBL" id="UAWG01000023">
    <property type="protein sequence ID" value="SQB61603.1"/>
    <property type="molecule type" value="Genomic_DNA"/>
</dbReference>